<keyword evidence="3" id="KW-0999">Mitochondrion inner membrane</keyword>
<keyword evidence="4 9" id="KW-1133">Transmembrane helix</keyword>
<dbReference type="InterPro" id="IPR044202">
    <property type="entry name" value="LETM1/MDM38-like"/>
</dbReference>
<evidence type="ECO:0000259" key="10">
    <source>
        <dbReference type="PROSITE" id="PS51758"/>
    </source>
</evidence>
<evidence type="ECO:0000256" key="8">
    <source>
        <dbReference type="SAM" id="MobiDB-lite"/>
    </source>
</evidence>
<feature type="transmembrane region" description="Helical" evidence="9">
    <location>
        <begin position="194"/>
        <end position="218"/>
    </location>
</feature>
<accession>A0ABR2JB82</accession>
<feature type="region of interest" description="Disordered" evidence="8">
    <location>
        <begin position="92"/>
        <end position="111"/>
    </location>
</feature>
<evidence type="ECO:0000313" key="12">
    <source>
        <dbReference type="Proteomes" id="UP001390339"/>
    </source>
</evidence>
<evidence type="ECO:0000256" key="6">
    <source>
        <dbReference type="ARBA" id="ARBA00023136"/>
    </source>
</evidence>
<evidence type="ECO:0000256" key="2">
    <source>
        <dbReference type="ARBA" id="ARBA00022692"/>
    </source>
</evidence>
<keyword evidence="5 7" id="KW-0496">Mitochondrion</keyword>
<dbReference type="PANTHER" id="PTHR14009:SF6">
    <property type="entry name" value="LETM1 RBD DOMAIN-CONTAINING PROTEIN"/>
    <property type="match status" value="1"/>
</dbReference>
<dbReference type="EMBL" id="JAPCWZ010000003">
    <property type="protein sequence ID" value="KAK8875075.1"/>
    <property type="molecule type" value="Genomic_DNA"/>
</dbReference>
<reference evidence="11 12" key="1">
    <citation type="journal article" date="2024" name="IMA Fungus">
        <title>Apiospora arundinis, a panoply of carbohydrate-active enzymes and secondary metabolites.</title>
        <authorList>
            <person name="Sorensen T."/>
            <person name="Petersen C."/>
            <person name="Muurmann A.T."/>
            <person name="Christiansen J.V."/>
            <person name="Brundto M.L."/>
            <person name="Overgaard C.K."/>
            <person name="Boysen A.T."/>
            <person name="Wollenberg R.D."/>
            <person name="Larsen T.O."/>
            <person name="Sorensen J.L."/>
            <person name="Nielsen K.L."/>
            <person name="Sondergaard T.E."/>
        </authorList>
    </citation>
    <scope>NUCLEOTIDE SEQUENCE [LARGE SCALE GENOMIC DNA]</scope>
    <source>
        <strain evidence="11 12">AAU 773</strain>
    </source>
</reference>
<proteinExistence type="predicted"/>
<evidence type="ECO:0000256" key="5">
    <source>
        <dbReference type="ARBA" id="ARBA00023128"/>
    </source>
</evidence>
<name>A0ABR2JB82_9PEZI</name>
<comment type="caution">
    <text evidence="11">The sequence shown here is derived from an EMBL/GenBank/DDBJ whole genome shotgun (WGS) entry which is preliminary data.</text>
</comment>
<dbReference type="PANTHER" id="PTHR14009">
    <property type="entry name" value="LEUCINE ZIPPER-EF-HAND CONTAINING TRANSMEMBRANE PROTEIN"/>
    <property type="match status" value="1"/>
</dbReference>
<feature type="region of interest" description="Disordered" evidence="8">
    <location>
        <begin position="45"/>
        <end position="67"/>
    </location>
</feature>
<dbReference type="Pfam" id="PF07766">
    <property type="entry name" value="LETM1_RBD"/>
    <property type="match status" value="1"/>
</dbReference>
<evidence type="ECO:0000313" key="11">
    <source>
        <dbReference type="EMBL" id="KAK8875075.1"/>
    </source>
</evidence>
<dbReference type="InterPro" id="IPR033122">
    <property type="entry name" value="LETM1-like_RBD"/>
</dbReference>
<dbReference type="PROSITE" id="PS51758">
    <property type="entry name" value="LETM1_RBD"/>
    <property type="match status" value="1"/>
</dbReference>
<gene>
    <name evidence="11" type="ORF">PGQ11_005589</name>
</gene>
<keyword evidence="2 9" id="KW-0812">Transmembrane</keyword>
<comment type="subcellular location">
    <subcellularLocation>
        <location evidence="1">Mitochondrion inner membrane</location>
        <topology evidence="1">Single-pass membrane protein</topology>
    </subcellularLocation>
</comment>
<dbReference type="Proteomes" id="UP001390339">
    <property type="component" value="Unassembled WGS sequence"/>
</dbReference>
<evidence type="ECO:0000256" key="4">
    <source>
        <dbReference type="ARBA" id="ARBA00022989"/>
    </source>
</evidence>
<protein>
    <recommendedName>
        <fullName evidence="10">Letm1 RBD domain-containing protein</fullName>
    </recommendedName>
</protein>
<organism evidence="11 12">
    <name type="scientific">Apiospora arundinis</name>
    <dbReference type="NCBI Taxonomy" id="335852"/>
    <lineage>
        <taxon>Eukaryota</taxon>
        <taxon>Fungi</taxon>
        <taxon>Dikarya</taxon>
        <taxon>Ascomycota</taxon>
        <taxon>Pezizomycotina</taxon>
        <taxon>Sordariomycetes</taxon>
        <taxon>Xylariomycetidae</taxon>
        <taxon>Amphisphaeriales</taxon>
        <taxon>Apiosporaceae</taxon>
        <taxon>Apiospora</taxon>
    </lineage>
</organism>
<feature type="domain" description="Letm1 RBD" evidence="10">
    <location>
        <begin position="190"/>
        <end position="372"/>
    </location>
</feature>
<feature type="compositionally biased region" description="Low complexity" evidence="8">
    <location>
        <begin position="48"/>
        <end position="61"/>
    </location>
</feature>
<evidence type="ECO:0000256" key="9">
    <source>
        <dbReference type="SAM" id="Phobius"/>
    </source>
</evidence>
<evidence type="ECO:0000256" key="3">
    <source>
        <dbReference type="ARBA" id="ARBA00022792"/>
    </source>
</evidence>
<feature type="region of interest" description="Disordered" evidence="8">
    <location>
        <begin position="155"/>
        <end position="174"/>
    </location>
</feature>
<evidence type="ECO:0000256" key="7">
    <source>
        <dbReference type="PROSITE-ProRule" id="PRU01094"/>
    </source>
</evidence>
<evidence type="ECO:0000256" key="1">
    <source>
        <dbReference type="ARBA" id="ARBA00004434"/>
    </source>
</evidence>
<keyword evidence="6 9" id="KW-0472">Membrane</keyword>
<sequence length="372" mass="40231">MNQQTGLRLMRVQHSLLRNCQSSRSSHCASNRTHQSATATLSLRRHASNSTAANAAAAAKTSKSETEAVITPLDAATASTPNAKTFDPDVAISATLNPPASTRPPPLDLPVREPDSSAFGYYYKLGKAYTTFYKTGLKAIFTNRRLLSQLNQVFHGPPGLPNQPSSSSAGASPITPSRAAALLRERTSHDLARLPVFGALVLVFGEFTPLIVLIFPTLTPLTCRIPKQTAKLRSKAQQRREASRWNLRHVAADDAAGIEKVTPGHVARSLGLGLSLWDKMGVDPPFAAARATRAVQRLVRDDFLIRDGGGVKGLVDEEVVMACEERAMDVASQEPKKLRKQLAKWIEETTANGEAEGEVAAKRILLREGLSK</sequence>
<keyword evidence="12" id="KW-1185">Reference proteome</keyword>